<organism evidence="1">
    <name type="scientific">Aegilops tauschii</name>
    <name type="common">Tausch's goatgrass</name>
    <name type="synonym">Aegilops squarrosa</name>
    <dbReference type="NCBI Taxonomy" id="37682"/>
    <lineage>
        <taxon>Eukaryota</taxon>
        <taxon>Viridiplantae</taxon>
        <taxon>Streptophyta</taxon>
        <taxon>Embryophyta</taxon>
        <taxon>Tracheophyta</taxon>
        <taxon>Spermatophyta</taxon>
        <taxon>Magnoliopsida</taxon>
        <taxon>Liliopsida</taxon>
        <taxon>Poales</taxon>
        <taxon>Poaceae</taxon>
        <taxon>BOP clade</taxon>
        <taxon>Pooideae</taxon>
        <taxon>Triticodae</taxon>
        <taxon>Triticeae</taxon>
        <taxon>Triticinae</taxon>
        <taxon>Aegilops</taxon>
    </lineage>
</organism>
<dbReference type="PANTHER" id="PTHR33698:SF8">
    <property type="entry name" value="SNOAL-LIKE DOMAIN-CONTAINING PROTEIN"/>
    <property type="match status" value="1"/>
</dbReference>
<dbReference type="PANTHER" id="PTHR33698">
    <property type="entry name" value="NUCLEAR TRANSPORT FACTOR 2 (NTF2)-LIKE PROTEIN"/>
    <property type="match status" value="1"/>
</dbReference>
<accession>R7W840</accession>
<proteinExistence type="predicted"/>
<evidence type="ECO:0000313" key="1">
    <source>
        <dbReference type="EnsemblPlants" id="EMT17956"/>
    </source>
</evidence>
<dbReference type="AlphaFoldDB" id="R7W840"/>
<sequence length="236" mass="27550">MNSALTLVSFQSPSFNLKQRPLSQRQQISVEWGKRQQYSPKPRRAIPGPNATGGLNNADRGGNTLPSSPMTNVIQEFYSSLNDKDITRLTELIDPDCTVKHTSYYKPLDIKNTITYFARLMEAMRKNVKFAIDEDILLFVTFLFDLLPKQAEDFLQNPEALVQSCVKFYKFLLEPVIVYLLAYSIRFWSFVVKLYKLYVEPIIVHLLAYNFRFWSFVARRLDTVLDVLYNIFKQFM</sequence>
<name>R7W840_AEGTA</name>
<protein>
    <submittedName>
        <fullName evidence="1">Uncharacterized protein</fullName>
    </submittedName>
</protein>
<dbReference type="EnsemblPlants" id="EMT17956">
    <property type="protein sequence ID" value="EMT17956"/>
    <property type="gene ID" value="F775_08871"/>
</dbReference>
<reference evidence="1" key="1">
    <citation type="submission" date="2015-06" db="UniProtKB">
        <authorList>
            <consortium name="EnsemblPlants"/>
        </authorList>
    </citation>
    <scope>IDENTIFICATION</scope>
</reference>